<comment type="caution">
    <text evidence="1">The sequence shown here is derived from an EMBL/GenBank/DDBJ whole genome shotgun (WGS) entry which is preliminary data.</text>
</comment>
<proteinExistence type="predicted"/>
<protein>
    <submittedName>
        <fullName evidence="1">Uncharacterized protein</fullName>
    </submittedName>
</protein>
<dbReference type="EMBL" id="CAVMJV010000044">
    <property type="protein sequence ID" value="CAK5081601.1"/>
    <property type="molecule type" value="Genomic_DNA"/>
</dbReference>
<organism evidence="1 2">
    <name type="scientific">Meloidogyne enterolobii</name>
    <name type="common">Root-knot nematode worm</name>
    <name type="synonym">Meloidogyne mayaguensis</name>
    <dbReference type="NCBI Taxonomy" id="390850"/>
    <lineage>
        <taxon>Eukaryota</taxon>
        <taxon>Metazoa</taxon>
        <taxon>Ecdysozoa</taxon>
        <taxon>Nematoda</taxon>
        <taxon>Chromadorea</taxon>
        <taxon>Rhabditida</taxon>
        <taxon>Tylenchina</taxon>
        <taxon>Tylenchomorpha</taxon>
        <taxon>Tylenchoidea</taxon>
        <taxon>Meloidogynidae</taxon>
        <taxon>Meloidogyninae</taxon>
        <taxon>Meloidogyne</taxon>
    </lineage>
</organism>
<reference evidence="1" key="1">
    <citation type="submission" date="2023-11" db="EMBL/GenBank/DDBJ databases">
        <authorList>
            <person name="Poullet M."/>
        </authorList>
    </citation>
    <scope>NUCLEOTIDE SEQUENCE</scope>
    <source>
        <strain evidence="1">E1834</strain>
    </source>
</reference>
<gene>
    <name evidence="1" type="ORF">MENTE1834_LOCUS28835</name>
</gene>
<evidence type="ECO:0000313" key="1">
    <source>
        <dbReference type="EMBL" id="CAK5081601.1"/>
    </source>
</evidence>
<evidence type="ECO:0000313" key="2">
    <source>
        <dbReference type="Proteomes" id="UP001497535"/>
    </source>
</evidence>
<name>A0ACB0ZTM6_MELEN</name>
<keyword evidence="2" id="KW-1185">Reference proteome</keyword>
<sequence length="62" mass="7197">MEEFLSLTAGRDDPYFMPGHLNKKESQQGMPEQRRRKAVFLKASEQLPHPPESLAYIQILLK</sequence>
<dbReference type="Proteomes" id="UP001497535">
    <property type="component" value="Unassembled WGS sequence"/>
</dbReference>
<accession>A0ACB0ZTM6</accession>